<protein>
    <submittedName>
        <fullName evidence="2">Uncharacterized protein</fullName>
    </submittedName>
</protein>
<gene>
    <name evidence="2" type="ORF">LTR78_002013</name>
</gene>
<dbReference type="EMBL" id="JAUTXT010000005">
    <property type="protein sequence ID" value="KAK3677918.1"/>
    <property type="molecule type" value="Genomic_DNA"/>
</dbReference>
<evidence type="ECO:0000313" key="2">
    <source>
        <dbReference type="EMBL" id="KAK3677918.1"/>
    </source>
</evidence>
<keyword evidence="3" id="KW-1185">Reference proteome</keyword>
<name>A0AAE0WTT5_9PEZI</name>
<accession>A0AAE0WTT5</accession>
<sequence length="119" mass="13044">MSFTSSTASSPSSSPRSMPMLIRSTSADTFQRSSSINAMYQHDFASSTLNKRSYAKTNSYISDEDLFGDGYLSEAPEPPRPAEAYLAQPLLPPVTKTRRTSSSHSKSKASRAHKVTFKT</sequence>
<comment type="caution">
    <text evidence="2">The sequence shown here is derived from an EMBL/GenBank/DDBJ whole genome shotgun (WGS) entry which is preliminary data.</text>
</comment>
<feature type="compositionally biased region" description="Low complexity" evidence="1">
    <location>
        <begin position="1"/>
        <end position="20"/>
    </location>
</feature>
<feature type="compositionally biased region" description="Basic residues" evidence="1">
    <location>
        <begin position="96"/>
        <end position="119"/>
    </location>
</feature>
<evidence type="ECO:0000256" key="1">
    <source>
        <dbReference type="SAM" id="MobiDB-lite"/>
    </source>
</evidence>
<feature type="region of interest" description="Disordered" evidence="1">
    <location>
        <begin position="71"/>
        <end position="119"/>
    </location>
</feature>
<evidence type="ECO:0000313" key="3">
    <source>
        <dbReference type="Proteomes" id="UP001274830"/>
    </source>
</evidence>
<feature type="region of interest" description="Disordered" evidence="1">
    <location>
        <begin position="1"/>
        <end position="28"/>
    </location>
</feature>
<reference evidence="2" key="1">
    <citation type="submission" date="2023-07" db="EMBL/GenBank/DDBJ databases">
        <title>Black Yeasts Isolated from many extreme environments.</title>
        <authorList>
            <person name="Coleine C."/>
            <person name="Stajich J.E."/>
            <person name="Selbmann L."/>
        </authorList>
    </citation>
    <scope>NUCLEOTIDE SEQUENCE</scope>
    <source>
        <strain evidence="2">CCFEE 5485</strain>
    </source>
</reference>
<organism evidence="2 3">
    <name type="scientific">Recurvomyces mirabilis</name>
    <dbReference type="NCBI Taxonomy" id="574656"/>
    <lineage>
        <taxon>Eukaryota</taxon>
        <taxon>Fungi</taxon>
        <taxon>Dikarya</taxon>
        <taxon>Ascomycota</taxon>
        <taxon>Pezizomycotina</taxon>
        <taxon>Dothideomycetes</taxon>
        <taxon>Dothideomycetidae</taxon>
        <taxon>Mycosphaerellales</taxon>
        <taxon>Teratosphaeriaceae</taxon>
        <taxon>Recurvomyces</taxon>
    </lineage>
</organism>
<proteinExistence type="predicted"/>
<dbReference type="Proteomes" id="UP001274830">
    <property type="component" value="Unassembled WGS sequence"/>
</dbReference>
<dbReference type="AlphaFoldDB" id="A0AAE0WTT5"/>